<protein>
    <submittedName>
        <fullName evidence="3">DUF4189 domain-containing protein</fullName>
    </submittedName>
</protein>
<sequence length="124" mass="13042">MTTRLTILIAILLTAASALAPTVRAQEVWGAVATDNERLFGVSAGMATREAAETSALAQCGPLECAIRMSAPQRCIAYAHSDNGQASGYGAAPTKQHAEQSAWNECNARVPSNSCTIRAARCFE</sequence>
<dbReference type="RefSeq" id="WP_216964097.1">
    <property type="nucleotide sequence ID" value="NZ_JAHOPB010000002.1"/>
</dbReference>
<dbReference type="Pfam" id="PF13827">
    <property type="entry name" value="DUF4189"/>
    <property type="match status" value="1"/>
</dbReference>
<dbReference type="Proteomes" id="UP000727907">
    <property type="component" value="Unassembled WGS sequence"/>
</dbReference>
<gene>
    <name evidence="3" type="ORF">KQ910_18550</name>
</gene>
<keyword evidence="4" id="KW-1185">Reference proteome</keyword>
<feature type="chain" id="PRO_5046544442" evidence="1">
    <location>
        <begin position="21"/>
        <end position="124"/>
    </location>
</feature>
<keyword evidence="1" id="KW-0732">Signal</keyword>
<evidence type="ECO:0000313" key="3">
    <source>
        <dbReference type="EMBL" id="MBU8875781.1"/>
    </source>
</evidence>
<feature type="signal peptide" evidence="1">
    <location>
        <begin position="1"/>
        <end position="20"/>
    </location>
</feature>
<dbReference type="InterPro" id="IPR025240">
    <property type="entry name" value="DUF4189"/>
</dbReference>
<feature type="domain" description="DUF4189" evidence="2">
    <location>
        <begin position="29"/>
        <end position="122"/>
    </location>
</feature>
<dbReference type="EMBL" id="JAHOPB010000002">
    <property type="protein sequence ID" value="MBU8875781.1"/>
    <property type="molecule type" value="Genomic_DNA"/>
</dbReference>
<reference evidence="3 4" key="1">
    <citation type="submission" date="2021-06" db="EMBL/GenBank/DDBJ databases">
        <authorList>
            <person name="Lee D.H."/>
        </authorList>
    </citation>
    <scope>NUCLEOTIDE SEQUENCE [LARGE SCALE GENOMIC DNA]</scope>
    <source>
        <strain evidence="3 4">MMS21-HV4-11</strain>
    </source>
</reference>
<comment type="caution">
    <text evidence="3">The sequence shown here is derived from an EMBL/GenBank/DDBJ whole genome shotgun (WGS) entry which is preliminary data.</text>
</comment>
<proteinExistence type="predicted"/>
<organism evidence="3 4">
    <name type="scientific">Reyranella humidisoli</name>
    <dbReference type="NCBI Taxonomy" id="2849149"/>
    <lineage>
        <taxon>Bacteria</taxon>
        <taxon>Pseudomonadati</taxon>
        <taxon>Pseudomonadota</taxon>
        <taxon>Alphaproteobacteria</taxon>
        <taxon>Hyphomicrobiales</taxon>
        <taxon>Reyranellaceae</taxon>
        <taxon>Reyranella</taxon>
    </lineage>
</organism>
<evidence type="ECO:0000313" key="4">
    <source>
        <dbReference type="Proteomes" id="UP000727907"/>
    </source>
</evidence>
<evidence type="ECO:0000259" key="2">
    <source>
        <dbReference type="Pfam" id="PF13827"/>
    </source>
</evidence>
<evidence type="ECO:0000256" key="1">
    <source>
        <dbReference type="SAM" id="SignalP"/>
    </source>
</evidence>
<name>A0ABS6IN74_9HYPH</name>
<accession>A0ABS6IN74</accession>